<organism evidence="2 3">
    <name type="scientific">Bacillus cereus</name>
    <dbReference type="NCBI Taxonomy" id="1396"/>
    <lineage>
        <taxon>Bacteria</taxon>
        <taxon>Bacillati</taxon>
        <taxon>Bacillota</taxon>
        <taxon>Bacilli</taxon>
        <taxon>Bacillales</taxon>
        <taxon>Bacillaceae</taxon>
        <taxon>Bacillus</taxon>
        <taxon>Bacillus cereus group</taxon>
    </lineage>
</organism>
<keyword evidence="1" id="KW-0472">Membrane</keyword>
<sequence length="93" mass="10584">MKKITVLLSYLFFSIAVIAVIIEYLFIPSHYFYSHYLKCILMAEILFPILGIILGAFGKSGIQKIIAVILNSLYFILFSSLALLNVWIMTFGK</sequence>
<dbReference type="RefSeq" id="WP_098269741.1">
    <property type="nucleotide sequence ID" value="NZ_JAVIVZ010000022.1"/>
</dbReference>
<dbReference type="AlphaFoldDB" id="A0A2A8LHP9"/>
<dbReference type="Proteomes" id="UP000220900">
    <property type="component" value="Unassembled WGS sequence"/>
</dbReference>
<feature type="transmembrane region" description="Helical" evidence="1">
    <location>
        <begin position="65"/>
        <end position="88"/>
    </location>
</feature>
<feature type="transmembrane region" description="Helical" evidence="1">
    <location>
        <begin position="33"/>
        <end position="58"/>
    </location>
</feature>
<accession>A0A2A8LHP9</accession>
<gene>
    <name evidence="2" type="ORF">CN491_25920</name>
</gene>
<name>A0A2A8LHP9_BACCE</name>
<keyword evidence="1" id="KW-1133">Transmembrane helix</keyword>
<feature type="transmembrane region" description="Helical" evidence="1">
    <location>
        <begin position="7"/>
        <end position="27"/>
    </location>
</feature>
<dbReference type="EMBL" id="NTZF01000039">
    <property type="protein sequence ID" value="PES90288.1"/>
    <property type="molecule type" value="Genomic_DNA"/>
</dbReference>
<protein>
    <submittedName>
        <fullName evidence="2">Uncharacterized protein</fullName>
    </submittedName>
</protein>
<reference evidence="2 3" key="1">
    <citation type="submission" date="2017-09" db="EMBL/GenBank/DDBJ databases">
        <title>Large-scale bioinformatics analysis of Bacillus genomes uncovers conserved roles of natural products in bacterial physiology.</title>
        <authorList>
            <consortium name="Agbiome Team Llc"/>
            <person name="Bleich R.M."/>
            <person name="Grubbs K.J."/>
            <person name="Santa Maria K.C."/>
            <person name="Allen S.E."/>
            <person name="Farag S."/>
            <person name="Shank E.A."/>
            <person name="Bowers A."/>
        </authorList>
    </citation>
    <scope>NUCLEOTIDE SEQUENCE [LARGE SCALE GENOMIC DNA]</scope>
    <source>
        <strain evidence="2 3">AFS002368</strain>
    </source>
</reference>
<proteinExistence type="predicted"/>
<evidence type="ECO:0000313" key="3">
    <source>
        <dbReference type="Proteomes" id="UP000220900"/>
    </source>
</evidence>
<keyword evidence="1" id="KW-0812">Transmembrane</keyword>
<evidence type="ECO:0000313" key="2">
    <source>
        <dbReference type="EMBL" id="PES90288.1"/>
    </source>
</evidence>
<evidence type="ECO:0000256" key="1">
    <source>
        <dbReference type="SAM" id="Phobius"/>
    </source>
</evidence>
<comment type="caution">
    <text evidence="2">The sequence shown here is derived from an EMBL/GenBank/DDBJ whole genome shotgun (WGS) entry which is preliminary data.</text>
</comment>